<proteinExistence type="predicted"/>
<dbReference type="Proteomes" id="UP000292052">
    <property type="component" value="Unassembled WGS sequence"/>
</dbReference>
<protein>
    <submittedName>
        <fullName evidence="2">Uncharacterized protein</fullName>
    </submittedName>
</protein>
<evidence type="ECO:0000313" key="2">
    <source>
        <dbReference type="EMBL" id="RZC37076.1"/>
    </source>
</evidence>
<dbReference type="EMBL" id="QDEB01055829">
    <property type="protein sequence ID" value="RZC37076.1"/>
    <property type="molecule type" value="Genomic_DNA"/>
</dbReference>
<organism evidence="2 3">
    <name type="scientific">Asbolus verrucosus</name>
    <name type="common">Desert ironclad beetle</name>
    <dbReference type="NCBI Taxonomy" id="1661398"/>
    <lineage>
        <taxon>Eukaryota</taxon>
        <taxon>Metazoa</taxon>
        <taxon>Ecdysozoa</taxon>
        <taxon>Arthropoda</taxon>
        <taxon>Hexapoda</taxon>
        <taxon>Insecta</taxon>
        <taxon>Pterygota</taxon>
        <taxon>Neoptera</taxon>
        <taxon>Endopterygota</taxon>
        <taxon>Coleoptera</taxon>
        <taxon>Polyphaga</taxon>
        <taxon>Cucujiformia</taxon>
        <taxon>Tenebrionidae</taxon>
        <taxon>Pimeliinae</taxon>
        <taxon>Asbolus</taxon>
    </lineage>
</organism>
<dbReference type="AlphaFoldDB" id="A0A482VWI2"/>
<dbReference type="OrthoDB" id="10051111at2759"/>
<evidence type="ECO:0000256" key="1">
    <source>
        <dbReference type="SAM" id="MobiDB-lite"/>
    </source>
</evidence>
<keyword evidence="3" id="KW-1185">Reference proteome</keyword>
<sequence>MDMGVRKLPKKRKFDPSELEETNSTASYIPVSVVQSVMSAPPQATAVDYSCPTNKQNNIDLSEWCDHRVLAKQGDWYYPGVIREASGSNVSKLSTSLTKTMKRQLFYVFIITRPVRNLLF</sequence>
<comment type="caution">
    <text evidence="2">The sequence shown here is derived from an EMBL/GenBank/DDBJ whole genome shotgun (WGS) entry which is preliminary data.</text>
</comment>
<accession>A0A482VWI2</accession>
<feature type="region of interest" description="Disordered" evidence="1">
    <location>
        <begin position="1"/>
        <end position="23"/>
    </location>
</feature>
<evidence type="ECO:0000313" key="3">
    <source>
        <dbReference type="Proteomes" id="UP000292052"/>
    </source>
</evidence>
<name>A0A482VWI2_ASBVE</name>
<reference evidence="2 3" key="1">
    <citation type="submission" date="2017-03" db="EMBL/GenBank/DDBJ databases">
        <title>Genome of the blue death feigning beetle - Asbolus verrucosus.</title>
        <authorList>
            <person name="Rider S.D."/>
        </authorList>
    </citation>
    <scope>NUCLEOTIDE SEQUENCE [LARGE SCALE GENOMIC DNA]</scope>
    <source>
        <strain evidence="2">Butters</strain>
        <tissue evidence="2">Head and leg muscle</tissue>
    </source>
</reference>
<gene>
    <name evidence="2" type="ORF">BDFB_003539</name>
</gene>